<keyword evidence="10" id="KW-0921">Nickel transport</keyword>
<dbReference type="InterPro" id="IPR051224">
    <property type="entry name" value="NiCoT_RcnA"/>
</dbReference>
<accession>A0A521FRH8</accession>
<comment type="similarity">
    <text evidence="13">Belongs to the NiCoT transporter (TC 2.A.52) family.</text>
</comment>
<dbReference type="PANTHER" id="PTHR40659:SF1">
    <property type="entry name" value="NICKEL_COBALT EFFLUX SYSTEM RCNA"/>
    <property type="match status" value="1"/>
</dbReference>
<evidence type="ECO:0000256" key="9">
    <source>
        <dbReference type="ARBA" id="ARBA00023065"/>
    </source>
</evidence>
<dbReference type="GO" id="GO:0006824">
    <property type="term" value="P:cobalt ion transport"/>
    <property type="evidence" value="ECO:0007669"/>
    <property type="project" value="UniProtKB-KW"/>
</dbReference>
<evidence type="ECO:0000256" key="5">
    <source>
        <dbReference type="ARBA" id="ARBA00022475"/>
    </source>
</evidence>
<dbReference type="GO" id="GO:0046583">
    <property type="term" value="F:monoatomic cation efflux transmembrane transporter activity"/>
    <property type="evidence" value="ECO:0007669"/>
    <property type="project" value="TreeGrafter"/>
</dbReference>
<evidence type="ECO:0000256" key="6">
    <source>
        <dbReference type="ARBA" id="ARBA00022596"/>
    </source>
</evidence>
<keyword evidence="9" id="KW-0406">Ion transport</keyword>
<dbReference type="GO" id="GO:0015099">
    <property type="term" value="F:nickel cation transmembrane transporter activity"/>
    <property type="evidence" value="ECO:0007669"/>
    <property type="project" value="UniProtKB-UniRule"/>
</dbReference>
<keyword evidence="5" id="KW-1003">Cell membrane</keyword>
<keyword evidence="12" id="KW-0170">Cobalt</keyword>
<evidence type="ECO:0000256" key="13">
    <source>
        <dbReference type="RuleBase" id="RU362101"/>
    </source>
</evidence>
<dbReference type="AlphaFoldDB" id="A0A521FRH8"/>
<evidence type="ECO:0000256" key="10">
    <source>
        <dbReference type="ARBA" id="ARBA00023112"/>
    </source>
</evidence>
<evidence type="ECO:0000256" key="1">
    <source>
        <dbReference type="ARBA" id="ARBA00002510"/>
    </source>
</evidence>
<gene>
    <name evidence="14" type="ORF">SAMN06265221_1376</name>
</gene>
<keyword evidence="7 13" id="KW-0812">Transmembrane</keyword>
<organism evidence="14 15">
    <name type="scientific">Paracoccus laeviglucosivorans</name>
    <dbReference type="NCBI Taxonomy" id="1197861"/>
    <lineage>
        <taxon>Bacteria</taxon>
        <taxon>Pseudomonadati</taxon>
        <taxon>Pseudomonadota</taxon>
        <taxon>Alphaproteobacteria</taxon>
        <taxon>Rhodobacterales</taxon>
        <taxon>Paracoccaceae</taxon>
        <taxon>Paracoccus</taxon>
    </lineage>
</organism>
<evidence type="ECO:0000256" key="11">
    <source>
        <dbReference type="ARBA" id="ARBA00023136"/>
    </source>
</evidence>
<evidence type="ECO:0000256" key="12">
    <source>
        <dbReference type="ARBA" id="ARBA00023285"/>
    </source>
</evidence>
<comment type="caution">
    <text evidence="13">Lacks conserved residue(s) required for the propagation of feature annotation.</text>
</comment>
<evidence type="ECO:0000256" key="3">
    <source>
        <dbReference type="ARBA" id="ARBA00022426"/>
    </source>
</evidence>
<dbReference type="InterPro" id="IPR011541">
    <property type="entry name" value="Ni/Co_transpt_high_affinity"/>
</dbReference>
<dbReference type="GO" id="GO:0010045">
    <property type="term" value="P:response to nickel cation"/>
    <property type="evidence" value="ECO:0007669"/>
    <property type="project" value="TreeGrafter"/>
</dbReference>
<keyword evidence="15" id="KW-1185">Reference proteome</keyword>
<keyword evidence="11 13" id="KW-0472">Membrane</keyword>
<dbReference type="EMBL" id="FXTK01000037">
    <property type="protein sequence ID" value="SMO98835.1"/>
    <property type="molecule type" value="Genomic_DNA"/>
</dbReference>
<evidence type="ECO:0000256" key="7">
    <source>
        <dbReference type="ARBA" id="ARBA00022692"/>
    </source>
</evidence>
<dbReference type="Proteomes" id="UP000319014">
    <property type="component" value="Unassembled WGS sequence"/>
</dbReference>
<evidence type="ECO:0000313" key="15">
    <source>
        <dbReference type="Proteomes" id="UP000319014"/>
    </source>
</evidence>
<keyword evidence="4 13" id="KW-0813">Transport</keyword>
<name>A0A521FRH8_9RHOB</name>
<evidence type="ECO:0000256" key="8">
    <source>
        <dbReference type="ARBA" id="ARBA00022989"/>
    </source>
</evidence>
<evidence type="ECO:0000256" key="2">
    <source>
        <dbReference type="ARBA" id="ARBA00004651"/>
    </source>
</evidence>
<evidence type="ECO:0000313" key="14">
    <source>
        <dbReference type="EMBL" id="SMO98835.1"/>
    </source>
</evidence>
<protein>
    <recommendedName>
        <fullName evidence="13">Nickel/cobalt efflux system</fullName>
    </recommendedName>
</protein>
<comment type="function">
    <text evidence="1">Efflux system for nickel and cobalt.</text>
</comment>
<comment type="subcellular location">
    <subcellularLocation>
        <location evidence="2 13">Cell membrane</location>
        <topology evidence="2 13">Multi-pass membrane protein</topology>
    </subcellularLocation>
</comment>
<keyword evidence="6" id="KW-0533">Nickel</keyword>
<reference evidence="14 15" key="1">
    <citation type="submission" date="2017-05" db="EMBL/GenBank/DDBJ databases">
        <authorList>
            <person name="Varghese N."/>
            <person name="Submissions S."/>
        </authorList>
    </citation>
    <scope>NUCLEOTIDE SEQUENCE [LARGE SCALE GENOMIC DNA]</scope>
    <source>
        <strain evidence="14 15">DSM 100094</strain>
    </source>
</reference>
<dbReference type="RefSeq" id="WP_185958768.1">
    <property type="nucleotide sequence ID" value="NZ_FXTK01000037.1"/>
</dbReference>
<dbReference type="GO" id="GO:0032025">
    <property type="term" value="P:response to cobalt ion"/>
    <property type="evidence" value="ECO:0007669"/>
    <property type="project" value="TreeGrafter"/>
</dbReference>
<keyword evidence="8 13" id="KW-1133">Transmembrane helix</keyword>
<dbReference type="Pfam" id="PF03824">
    <property type="entry name" value="NicO"/>
    <property type="match status" value="1"/>
</dbReference>
<evidence type="ECO:0000256" key="4">
    <source>
        <dbReference type="ARBA" id="ARBA00022448"/>
    </source>
</evidence>
<sequence>MRRALIIAGGAAALLALVLIWQHHAQIVGWATAMQRQAQNGLARSLQALRAGDPGASAQLMGLCLAYGFFHAVGPGHGKFLVGAYSMSRAVPMGRLVFATVAASLGQALTAVALVLGGQVCSR</sequence>
<keyword evidence="3" id="KW-0171">Cobalt transport</keyword>
<dbReference type="GO" id="GO:0005886">
    <property type="term" value="C:plasma membrane"/>
    <property type="evidence" value="ECO:0007669"/>
    <property type="project" value="UniProtKB-SubCell"/>
</dbReference>
<dbReference type="PANTHER" id="PTHR40659">
    <property type="entry name" value="NICKEL/COBALT EFFLUX SYSTEM RCNA"/>
    <property type="match status" value="1"/>
</dbReference>
<feature type="transmembrane region" description="Helical" evidence="13">
    <location>
        <begin position="96"/>
        <end position="117"/>
    </location>
</feature>
<proteinExistence type="inferred from homology"/>